<reference evidence="5" key="1">
    <citation type="submission" date="2022-03" db="EMBL/GenBank/DDBJ databases">
        <title>Genomic analyses of argali, domestic sheep and their hybrids provide insights into chromosomal evolution, heterosis and genetic basis of agronomic traits.</title>
        <authorList>
            <person name="Li M."/>
        </authorList>
    </citation>
    <scope>NUCLEOTIDE SEQUENCE</scope>
    <source>
        <strain evidence="5">CAU-MHL-2022a</strain>
        <tissue evidence="5">Skin</tissue>
    </source>
</reference>
<evidence type="ECO:0000256" key="3">
    <source>
        <dbReference type="ARBA" id="ARBA00031406"/>
    </source>
</evidence>
<feature type="domain" description="Costars" evidence="4">
    <location>
        <begin position="65"/>
        <end position="122"/>
    </location>
</feature>
<dbReference type="Gene3D" id="1.10.10.1540">
    <property type="entry name" value="Costar domain"/>
    <property type="match status" value="1"/>
</dbReference>
<evidence type="ECO:0000313" key="5">
    <source>
        <dbReference type="EMBL" id="KAI4539218.1"/>
    </source>
</evidence>
<accession>A0AAD4Y965</accession>
<proteinExistence type="inferred from homology"/>
<sequence>MRGLELLGSEWRGAKVASNLPALHLESQFRRTEREQTGSEGPGSCRGIRWLRGSGLCGRGRRAAMNVDHEVKLLVEEIHRLGSKNADGKLSVKFGVLFQDDKCANLFEALFGTDSRVKEYLNGD</sequence>
<evidence type="ECO:0000256" key="1">
    <source>
        <dbReference type="ARBA" id="ARBA00006126"/>
    </source>
</evidence>
<dbReference type="InterPro" id="IPR044302">
    <property type="entry name" value="Costars"/>
</dbReference>
<dbReference type="GO" id="GO:0032970">
    <property type="term" value="P:regulation of actin filament-based process"/>
    <property type="evidence" value="ECO:0007669"/>
    <property type="project" value="TreeGrafter"/>
</dbReference>
<dbReference type="AlphaFoldDB" id="A0AAD4Y965"/>
<evidence type="ECO:0000259" key="4">
    <source>
        <dbReference type="SMART" id="SM01283"/>
    </source>
</evidence>
<gene>
    <name evidence="5" type="ORF">MG293_010610</name>
</gene>
<dbReference type="InterPro" id="IPR027817">
    <property type="entry name" value="Costars_dom"/>
</dbReference>
<dbReference type="PANTHER" id="PTHR46334">
    <property type="entry name" value="COSTARS FAMILY PROTEIN ABRACL"/>
    <property type="match status" value="1"/>
</dbReference>
<comment type="caution">
    <text evidence="5">The sequence shown here is derived from an EMBL/GenBank/DDBJ whole genome shotgun (WGS) entry which is preliminary data.</text>
</comment>
<keyword evidence="6" id="KW-1185">Reference proteome</keyword>
<dbReference type="InterPro" id="IPR038095">
    <property type="entry name" value="Costars_sf"/>
</dbReference>
<dbReference type="SMART" id="SM01283">
    <property type="entry name" value="Costars"/>
    <property type="match status" value="1"/>
</dbReference>
<dbReference type="Pfam" id="PF14705">
    <property type="entry name" value="Costars"/>
    <property type="match status" value="1"/>
</dbReference>
<evidence type="ECO:0000256" key="2">
    <source>
        <dbReference type="ARBA" id="ARBA00024115"/>
    </source>
</evidence>
<comment type="similarity">
    <text evidence="1">Belongs to the costars family.</text>
</comment>
<evidence type="ECO:0000313" key="6">
    <source>
        <dbReference type="Proteomes" id="UP001214576"/>
    </source>
</evidence>
<dbReference type="EMBL" id="JAKZEL010000011">
    <property type="protein sequence ID" value="KAI4539218.1"/>
    <property type="molecule type" value="Genomic_DNA"/>
</dbReference>
<dbReference type="Proteomes" id="UP001214576">
    <property type="component" value="Unassembled WGS sequence"/>
</dbReference>
<name>A0AAD4Y965_OVIAM</name>
<protein>
    <recommendedName>
        <fullName evidence="2">Costars family protein ABRACL</fullName>
    </recommendedName>
    <alternativeName>
        <fullName evidence="3">ABRA C-terminal-like protein</fullName>
    </alternativeName>
</protein>
<dbReference type="PANTHER" id="PTHR46334:SF1">
    <property type="entry name" value="COSTARS FAMILY PROTEIN ABRACL"/>
    <property type="match status" value="1"/>
</dbReference>
<organism evidence="5 6">
    <name type="scientific">Ovis ammon polii</name>
    <dbReference type="NCBI Taxonomy" id="230172"/>
    <lineage>
        <taxon>Eukaryota</taxon>
        <taxon>Metazoa</taxon>
        <taxon>Chordata</taxon>
        <taxon>Craniata</taxon>
        <taxon>Vertebrata</taxon>
        <taxon>Euteleostomi</taxon>
        <taxon>Mammalia</taxon>
        <taxon>Eutheria</taxon>
        <taxon>Laurasiatheria</taxon>
        <taxon>Artiodactyla</taxon>
        <taxon>Ruminantia</taxon>
        <taxon>Pecora</taxon>
        <taxon>Bovidae</taxon>
        <taxon>Caprinae</taxon>
        <taxon>Ovis</taxon>
    </lineage>
</organism>